<accession>A0A560KUC0</accession>
<evidence type="ECO:0008006" key="3">
    <source>
        <dbReference type="Google" id="ProtNLM"/>
    </source>
</evidence>
<keyword evidence="2" id="KW-1185">Reference proteome</keyword>
<name>A0A560KUC0_9BRAD</name>
<evidence type="ECO:0000313" key="2">
    <source>
        <dbReference type="Proteomes" id="UP000321304"/>
    </source>
</evidence>
<proteinExistence type="predicted"/>
<dbReference type="OrthoDB" id="9987802at2"/>
<dbReference type="EMBL" id="VITY01000028">
    <property type="protein sequence ID" value="TWB86775.1"/>
    <property type="molecule type" value="Genomic_DNA"/>
</dbReference>
<reference evidence="1 2" key="1">
    <citation type="submission" date="2019-06" db="EMBL/GenBank/DDBJ databases">
        <title>Genomic Encyclopedia of Type Strains, Phase IV (KMG-V): Genome sequencing to study the core and pangenomes of soil and plant-associated prokaryotes.</title>
        <authorList>
            <person name="Whitman W."/>
        </authorList>
    </citation>
    <scope>NUCLEOTIDE SEQUENCE [LARGE SCALE GENOMIC DNA]</scope>
    <source>
        <strain evidence="1 2">BR 10355</strain>
    </source>
</reference>
<protein>
    <recommendedName>
        <fullName evidence="3">Restriction endonuclease type IV Mrr domain-containing protein</fullName>
    </recommendedName>
</protein>
<gene>
    <name evidence="1" type="ORF">FBZ93_12815</name>
</gene>
<evidence type="ECO:0000313" key="1">
    <source>
        <dbReference type="EMBL" id="TWB86775.1"/>
    </source>
</evidence>
<organism evidence="1 2">
    <name type="scientific">Bradyrhizobium macuxiense</name>
    <dbReference type="NCBI Taxonomy" id="1755647"/>
    <lineage>
        <taxon>Bacteria</taxon>
        <taxon>Pseudomonadati</taxon>
        <taxon>Pseudomonadota</taxon>
        <taxon>Alphaproteobacteria</taxon>
        <taxon>Hyphomicrobiales</taxon>
        <taxon>Nitrobacteraceae</taxon>
        <taxon>Bradyrhizobium</taxon>
    </lineage>
</organism>
<dbReference type="Proteomes" id="UP000321304">
    <property type="component" value="Unassembled WGS sequence"/>
</dbReference>
<dbReference type="RefSeq" id="WP_146993160.1">
    <property type="nucleotide sequence ID" value="NZ_VITY01000028.1"/>
</dbReference>
<dbReference type="AlphaFoldDB" id="A0A560KUC0"/>
<comment type="caution">
    <text evidence="1">The sequence shown here is derived from an EMBL/GenBank/DDBJ whole genome shotgun (WGS) entry which is preliminary data.</text>
</comment>
<sequence length="135" mass="15223">MELDFARQLKVLLEAAGTASEEYITAQMQPFSHQQRPDVVFVPNAGGYAGQVVFLEIKLTSKQILHGRGFANLVENREFAEESLERPIGRYILVTSQSVPAFSARFLADRNVTVFDEVTSPEVVIERLREQQILI</sequence>